<feature type="transmembrane region" description="Helical" evidence="1">
    <location>
        <begin position="49"/>
        <end position="69"/>
    </location>
</feature>
<feature type="transmembrane region" description="Helical" evidence="1">
    <location>
        <begin position="9"/>
        <end position="29"/>
    </location>
</feature>
<protein>
    <submittedName>
        <fullName evidence="2">DUF4267 domain-containing protein</fullName>
    </submittedName>
</protein>
<proteinExistence type="predicted"/>
<keyword evidence="1" id="KW-0812">Transmembrane</keyword>
<accession>A0ABW6AZ69</accession>
<dbReference type="EMBL" id="JBHUPA010000007">
    <property type="protein sequence ID" value="MFD2962472.1"/>
    <property type="molecule type" value="Genomic_DNA"/>
</dbReference>
<dbReference type="Pfam" id="PF14087">
    <property type="entry name" value="DUF4267"/>
    <property type="match status" value="1"/>
</dbReference>
<feature type="transmembrane region" description="Helical" evidence="1">
    <location>
        <begin position="104"/>
        <end position="123"/>
    </location>
</feature>
<sequence length="130" mass="14526">MQRLTKQINWWLCLLSGIGLLFIGARFFFDPVGAEIAFGISTPTNGDFSFHHIKGVRDFFFGFIILLLLLKKEFRILGYILLAGTIIPASDFITVLSYQGQITGYLYAHLIAAIICAGCGLYYNRSAAQH</sequence>
<keyword evidence="1" id="KW-1133">Transmembrane helix</keyword>
<keyword evidence="1" id="KW-0472">Membrane</keyword>
<dbReference type="RefSeq" id="WP_377610680.1">
    <property type="nucleotide sequence ID" value="NZ_JAHVDN010000001.1"/>
</dbReference>
<dbReference type="Proteomes" id="UP001597560">
    <property type="component" value="Unassembled WGS sequence"/>
</dbReference>
<keyword evidence="3" id="KW-1185">Reference proteome</keyword>
<feature type="transmembrane region" description="Helical" evidence="1">
    <location>
        <begin position="76"/>
        <end position="98"/>
    </location>
</feature>
<gene>
    <name evidence="2" type="ORF">ACFS6J_11795</name>
</gene>
<comment type="caution">
    <text evidence="2">The sequence shown here is derived from an EMBL/GenBank/DDBJ whole genome shotgun (WGS) entry which is preliminary data.</text>
</comment>
<evidence type="ECO:0000256" key="1">
    <source>
        <dbReference type="SAM" id="Phobius"/>
    </source>
</evidence>
<dbReference type="InterPro" id="IPR025363">
    <property type="entry name" value="DUF4267"/>
</dbReference>
<reference evidence="3" key="1">
    <citation type="journal article" date="2019" name="Int. J. Syst. Evol. Microbiol.">
        <title>The Global Catalogue of Microorganisms (GCM) 10K type strain sequencing project: providing services to taxonomists for standard genome sequencing and annotation.</title>
        <authorList>
            <consortium name="The Broad Institute Genomics Platform"/>
            <consortium name="The Broad Institute Genome Sequencing Center for Infectious Disease"/>
            <person name="Wu L."/>
            <person name="Ma J."/>
        </authorList>
    </citation>
    <scope>NUCLEOTIDE SEQUENCE [LARGE SCALE GENOMIC DNA]</scope>
    <source>
        <strain evidence="3">KCTC 23098</strain>
    </source>
</reference>
<evidence type="ECO:0000313" key="3">
    <source>
        <dbReference type="Proteomes" id="UP001597560"/>
    </source>
</evidence>
<organism evidence="2 3">
    <name type="scientific">Olivibacter jilunii</name>
    <dbReference type="NCBI Taxonomy" id="985016"/>
    <lineage>
        <taxon>Bacteria</taxon>
        <taxon>Pseudomonadati</taxon>
        <taxon>Bacteroidota</taxon>
        <taxon>Sphingobacteriia</taxon>
        <taxon>Sphingobacteriales</taxon>
        <taxon>Sphingobacteriaceae</taxon>
        <taxon>Olivibacter</taxon>
    </lineage>
</organism>
<name>A0ABW6AZ69_9SPHI</name>
<evidence type="ECO:0000313" key="2">
    <source>
        <dbReference type="EMBL" id="MFD2962472.1"/>
    </source>
</evidence>